<reference evidence="1 2" key="1">
    <citation type="submission" date="2024-06" db="EMBL/GenBank/DDBJ databases">
        <title>Fanconibacter daqui strain Q02 whole shotgun sequencing project.</title>
        <authorList>
            <person name="Rodrigues J.W.A."/>
            <person name="Viana L.C."/>
            <person name="Vieira E.C."/>
            <person name="Souza F.O.L."/>
            <person name="Alegria O.C."/>
            <person name="Patroca S."/>
            <person name="Cruz A.C.R."/>
            <person name="Nunes A.R.C."/>
        </authorList>
    </citation>
    <scope>NUCLEOTIDE SEQUENCE [LARGE SCALE GENOMIC DNA]</scope>
    <source>
        <strain evidence="1 2">Q02</strain>
    </source>
</reference>
<accession>A0ABV1PQY1</accession>
<keyword evidence="2" id="KW-1185">Reference proteome</keyword>
<dbReference type="EMBL" id="JBEHGX010000009">
    <property type="protein sequence ID" value="MER0127254.1"/>
    <property type="molecule type" value="Genomic_DNA"/>
</dbReference>
<organism evidence="1 2">
    <name type="scientific">Franconibacter daqui</name>
    <dbReference type="NCBI Taxonomy" id="2047724"/>
    <lineage>
        <taxon>Bacteria</taxon>
        <taxon>Pseudomonadati</taxon>
        <taxon>Pseudomonadota</taxon>
        <taxon>Gammaproteobacteria</taxon>
        <taxon>Enterobacterales</taxon>
        <taxon>Enterobacteriaceae</taxon>
        <taxon>Franconibacter</taxon>
    </lineage>
</organism>
<comment type="caution">
    <text evidence="1">The sequence shown here is derived from an EMBL/GenBank/DDBJ whole genome shotgun (WGS) entry which is preliminary data.</text>
</comment>
<dbReference type="RefSeq" id="WP_349951506.1">
    <property type="nucleotide sequence ID" value="NZ_JBEHGX010000009.1"/>
</dbReference>
<dbReference type="Proteomes" id="UP001447374">
    <property type="component" value="Unassembled WGS sequence"/>
</dbReference>
<evidence type="ECO:0000313" key="1">
    <source>
        <dbReference type="EMBL" id="MER0127254.1"/>
    </source>
</evidence>
<name>A0ABV1PQY1_9ENTR</name>
<proteinExistence type="predicted"/>
<gene>
    <name evidence="1" type="ORF">ABQG75_16095</name>
</gene>
<sequence length="127" mass="14172">MHTVAGTLFHMLSLIQKRRRSNPERLLRGWGAKAFLLMASAIRLPQASSSRQVLNWESALSTTRARLVLNVSRHLSVQERYCARSVPVQFVFLLKSAEKEANAGLGVNQAFTAVGALIFPANKRNLR</sequence>
<evidence type="ECO:0000313" key="2">
    <source>
        <dbReference type="Proteomes" id="UP001447374"/>
    </source>
</evidence>
<protein>
    <submittedName>
        <fullName evidence="1">Uncharacterized protein</fullName>
    </submittedName>
</protein>